<dbReference type="PANTHER" id="PTHR36798">
    <property type="entry name" value="50S RIBOSOMAL PROTEIN 6, CHLOROPLASTIC"/>
    <property type="match status" value="1"/>
</dbReference>
<name>A0A9D5BRG1_PEA</name>
<dbReference type="AlphaFoldDB" id="A0A9D5BRG1"/>
<evidence type="ECO:0000256" key="1">
    <source>
        <dbReference type="SAM" id="MobiDB-lite"/>
    </source>
</evidence>
<dbReference type="InterPro" id="IPR020526">
    <property type="entry name" value="Ribosomal_cL38"/>
</dbReference>
<reference evidence="2 3" key="1">
    <citation type="journal article" date="2022" name="Nat. Genet.">
        <title>Improved pea reference genome and pan-genome highlight genomic features and evolutionary characteristics.</title>
        <authorList>
            <person name="Yang T."/>
            <person name="Liu R."/>
            <person name="Luo Y."/>
            <person name="Hu S."/>
            <person name="Wang D."/>
            <person name="Wang C."/>
            <person name="Pandey M.K."/>
            <person name="Ge S."/>
            <person name="Xu Q."/>
            <person name="Li N."/>
            <person name="Li G."/>
            <person name="Huang Y."/>
            <person name="Saxena R.K."/>
            <person name="Ji Y."/>
            <person name="Li M."/>
            <person name="Yan X."/>
            <person name="He Y."/>
            <person name="Liu Y."/>
            <person name="Wang X."/>
            <person name="Xiang C."/>
            <person name="Varshney R.K."/>
            <person name="Ding H."/>
            <person name="Gao S."/>
            <person name="Zong X."/>
        </authorList>
    </citation>
    <scope>NUCLEOTIDE SEQUENCE [LARGE SCALE GENOMIC DNA]</scope>
    <source>
        <strain evidence="2 3">cv. Zhongwan 6</strain>
    </source>
</reference>
<proteinExistence type="predicted"/>
<gene>
    <name evidence="2" type="ORF">KIW84_015873</name>
</gene>
<feature type="region of interest" description="Disordered" evidence="1">
    <location>
        <begin position="48"/>
        <end position="82"/>
    </location>
</feature>
<dbReference type="Pfam" id="PF17257">
    <property type="entry name" value="DUF5323"/>
    <property type="match status" value="1"/>
</dbReference>
<dbReference type="Proteomes" id="UP001058974">
    <property type="component" value="Chromosome 1"/>
</dbReference>
<keyword evidence="2" id="KW-0689">Ribosomal protein</keyword>
<feature type="non-terminal residue" evidence="2">
    <location>
        <position position="1"/>
    </location>
</feature>
<organism evidence="2 3">
    <name type="scientific">Pisum sativum</name>
    <name type="common">Garden pea</name>
    <name type="synonym">Lathyrus oleraceus</name>
    <dbReference type="NCBI Taxonomy" id="3888"/>
    <lineage>
        <taxon>Eukaryota</taxon>
        <taxon>Viridiplantae</taxon>
        <taxon>Streptophyta</taxon>
        <taxon>Embryophyta</taxon>
        <taxon>Tracheophyta</taxon>
        <taxon>Spermatophyta</taxon>
        <taxon>Magnoliopsida</taxon>
        <taxon>eudicotyledons</taxon>
        <taxon>Gunneridae</taxon>
        <taxon>Pentapetalae</taxon>
        <taxon>rosids</taxon>
        <taxon>fabids</taxon>
        <taxon>Fabales</taxon>
        <taxon>Fabaceae</taxon>
        <taxon>Papilionoideae</taxon>
        <taxon>50 kb inversion clade</taxon>
        <taxon>NPAAA clade</taxon>
        <taxon>Hologalegina</taxon>
        <taxon>IRL clade</taxon>
        <taxon>Fabeae</taxon>
        <taxon>Lathyrus</taxon>
    </lineage>
</organism>
<evidence type="ECO:0000313" key="2">
    <source>
        <dbReference type="EMBL" id="KAI5448633.1"/>
    </source>
</evidence>
<evidence type="ECO:0000313" key="3">
    <source>
        <dbReference type="Proteomes" id="UP001058974"/>
    </source>
</evidence>
<dbReference type="GO" id="GO:0009507">
    <property type="term" value="C:chloroplast"/>
    <property type="evidence" value="ECO:0007669"/>
    <property type="project" value="InterPro"/>
</dbReference>
<dbReference type="GO" id="GO:0019843">
    <property type="term" value="F:rRNA binding"/>
    <property type="evidence" value="ECO:0007669"/>
    <property type="project" value="InterPro"/>
</dbReference>
<sequence>QKINRKMASVSSIFGCGVSMAPNSSLRNKAIRTERRNACGGLLIECSSRPQKKSTAHHMKTRPRKSRLSDRNRKPTVYAPLPPLPPDFTIVIPADASTVDFTPPPPTPSD</sequence>
<keyword evidence="3" id="KW-1185">Reference proteome</keyword>
<feature type="compositionally biased region" description="Basic residues" evidence="1">
    <location>
        <begin position="50"/>
        <end position="66"/>
    </location>
</feature>
<dbReference type="GO" id="GO:0005840">
    <property type="term" value="C:ribosome"/>
    <property type="evidence" value="ECO:0007669"/>
    <property type="project" value="UniProtKB-KW"/>
</dbReference>
<accession>A0A9D5BRG1</accession>
<dbReference type="GO" id="GO:0003735">
    <property type="term" value="F:structural constituent of ribosome"/>
    <property type="evidence" value="ECO:0007669"/>
    <property type="project" value="InterPro"/>
</dbReference>
<protein>
    <submittedName>
        <fullName evidence="2">50S ribosomal protein 6</fullName>
    </submittedName>
</protein>
<dbReference type="Gramene" id="Psat01G0587300-T1">
    <property type="protein sequence ID" value="KAI5448633.1"/>
    <property type="gene ID" value="KIW84_015873"/>
</dbReference>
<dbReference type="EMBL" id="JAMSHJ010000001">
    <property type="protein sequence ID" value="KAI5448633.1"/>
    <property type="molecule type" value="Genomic_DNA"/>
</dbReference>
<dbReference type="PANTHER" id="PTHR36798:SF2">
    <property type="entry name" value="LARGE RIBOSOMAL SUBUNIT PROTEIN CL38"/>
    <property type="match status" value="1"/>
</dbReference>
<comment type="caution">
    <text evidence="2">The sequence shown here is derived from an EMBL/GenBank/DDBJ whole genome shotgun (WGS) entry which is preliminary data.</text>
</comment>
<keyword evidence="2" id="KW-0687">Ribonucleoprotein</keyword>
<dbReference type="GO" id="GO:0006412">
    <property type="term" value="P:translation"/>
    <property type="evidence" value="ECO:0007669"/>
    <property type="project" value="InterPro"/>
</dbReference>